<dbReference type="PANTHER" id="PTHR38081:SF1">
    <property type="entry name" value="WAP DOMAIN-CONTAINING PROTEIN"/>
    <property type="match status" value="1"/>
</dbReference>
<dbReference type="EMBL" id="JAPNKE010000002">
    <property type="protein sequence ID" value="MCY1005772.1"/>
    <property type="molecule type" value="Genomic_DNA"/>
</dbReference>
<evidence type="ECO:0000256" key="1">
    <source>
        <dbReference type="SAM" id="MobiDB-lite"/>
    </source>
</evidence>
<comment type="caution">
    <text evidence="3">The sequence shown here is derived from an EMBL/GenBank/DDBJ whole genome shotgun (WGS) entry which is preliminary data.</text>
</comment>
<dbReference type="Proteomes" id="UP001150924">
    <property type="component" value="Unassembled WGS sequence"/>
</dbReference>
<keyword evidence="2" id="KW-0732">Signal</keyword>
<organism evidence="3 4">
    <name type="scientific">Nannocystis pusilla</name>
    <dbReference type="NCBI Taxonomy" id="889268"/>
    <lineage>
        <taxon>Bacteria</taxon>
        <taxon>Pseudomonadati</taxon>
        <taxon>Myxococcota</taxon>
        <taxon>Polyangia</taxon>
        <taxon>Nannocystales</taxon>
        <taxon>Nannocystaceae</taxon>
        <taxon>Nannocystis</taxon>
    </lineage>
</organism>
<proteinExistence type="predicted"/>
<feature type="region of interest" description="Disordered" evidence="1">
    <location>
        <begin position="27"/>
        <end position="125"/>
    </location>
</feature>
<dbReference type="RefSeq" id="WP_267767586.1">
    <property type="nucleotide sequence ID" value="NZ_JAPNKE010000002.1"/>
</dbReference>
<feature type="compositionally biased region" description="Low complexity" evidence="1">
    <location>
        <begin position="32"/>
        <end position="79"/>
    </location>
</feature>
<dbReference type="AlphaFoldDB" id="A0A9X3IV14"/>
<accession>A0A9X3IV14</accession>
<evidence type="ECO:0000313" key="4">
    <source>
        <dbReference type="Proteomes" id="UP001150924"/>
    </source>
</evidence>
<reference evidence="3" key="1">
    <citation type="submission" date="2022-11" db="EMBL/GenBank/DDBJ databases">
        <title>Minimal conservation of predation-associated metabolite biosynthetic gene clusters underscores biosynthetic potential of Myxococcota including descriptions for ten novel species: Archangium lansinium sp. nov., Myxococcus landrumus sp. nov., Nannocystis bai.</title>
        <authorList>
            <person name="Ahearne A."/>
            <person name="Stevens C."/>
            <person name="Phillips K."/>
        </authorList>
    </citation>
    <scope>NUCLEOTIDE SEQUENCE</scope>
    <source>
        <strain evidence="3">Na p29</strain>
    </source>
</reference>
<protein>
    <submittedName>
        <fullName evidence="3">Ferritin-like domain-containing protein</fullName>
    </submittedName>
</protein>
<evidence type="ECO:0000256" key="2">
    <source>
        <dbReference type="SAM" id="SignalP"/>
    </source>
</evidence>
<feature type="compositionally biased region" description="Polar residues" evidence="1">
    <location>
        <begin position="80"/>
        <end position="92"/>
    </location>
</feature>
<feature type="chain" id="PRO_5040952956" evidence="2">
    <location>
        <begin position="24"/>
        <end position="484"/>
    </location>
</feature>
<dbReference type="SUPFAM" id="SSF47240">
    <property type="entry name" value="Ferritin-like"/>
    <property type="match status" value="1"/>
</dbReference>
<name>A0A9X3IV14_9BACT</name>
<sequence length="484" mass="49309">MSAASSSLSCLRVALLHALGLTAACTRPPLGDDPGTASGTGTTTSATTTAPATTSGPADPTTGAATTTTSGPGTTFATTVDSTGPVATTAVDSTGPVEPATTSTTTTSTTTTTTTTTSGTTDDTASTTGPACVNLMDLGDELMPADLLEIPGCEDYNPSDCYDYMRICVPLPDGLQSCDQCAPDCLGPLPELCPDFGFQLACGPLAVEGECCHVVEYSWNCTDGRPFLVEGTARTAAPARRRDWLADPSGPAPAFVAALAPAARAELAALWTADALAEHASVASFARFTLQLLAHGAPPGLVQEACAAQLDEVLHARLTFALAADYAGAPIGPGPLATDDALDGPGDLAAVIAAVVREGCVGETLAAAELDLAARTCEDPALAATLRRIADDEQRHAALAWRTVQWALGRGGPALRRVVAEALAVRIAAPPPDHLDPALMRRHGRLPAGERVALAAQCMRSVVLPCARALLDDLAVARPADLPV</sequence>
<feature type="compositionally biased region" description="Low complexity" evidence="1">
    <location>
        <begin position="100"/>
        <end position="125"/>
    </location>
</feature>
<dbReference type="PANTHER" id="PTHR38081">
    <property type="entry name" value="WAP DOMAIN-CONTAINING PROTEIN"/>
    <property type="match status" value="1"/>
</dbReference>
<dbReference type="CDD" id="cd00657">
    <property type="entry name" value="Ferritin_like"/>
    <property type="match status" value="1"/>
</dbReference>
<dbReference type="InterPro" id="IPR009078">
    <property type="entry name" value="Ferritin-like_SF"/>
</dbReference>
<evidence type="ECO:0000313" key="3">
    <source>
        <dbReference type="EMBL" id="MCY1005772.1"/>
    </source>
</evidence>
<dbReference type="InterPro" id="IPR012348">
    <property type="entry name" value="RNR-like"/>
</dbReference>
<gene>
    <name evidence="3" type="ORF">OV079_09375</name>
</gene>
<feature type="signal peptide" evidence="2">
    <location>
        <begin position="1"/>
        <end position="23"/>
    </location>
</feature>
<dbReference type="Gene3D" id="1.10.620.20">
    <property type="entry name" value="Ribonucleotide Reductase, subunit A"/>
    <property type="match status" value="1"/>
</dbReference>
<dbReference type="GO" id="GO:0016491">
    <property type="term" value="F:oxidoreductase activity"/>
    <property type="evidence" value="ECO:0007669"/>
    <property type="project" value="InterPro"/>
</dbReference>
<keyword evidence="4" id="KW-1185">Reference proteome</keyword>